<evidence type="ECO:0000256" key="3">
    <source>
        <dbReference type="ARBA" id="ARBA00022833"/>
    </source>
</evidence>
<accession>A0AAV0C9C0</accession>
<keyword evidence="6" id="KW-0812">Transmembrane</keyword>
<evidence type="ECO:0008006" key="11">
    <source>
        <dbReference type="Google" id="ProtNLM"/>
    </source>
</evidence>
<evidence type="ECO:0000313" key="10">
    <source>
        <dbReference type="Proteomes" id="UP001152523"/>
    </source>
</evidence>
<evidence type="ECO:0000259" key="8">
    <source>
        <dbReference type="PROSITE" id="PS51292"/>
    </source>
</evidence>
<reference evidence="9" key="1">
    <citation type="submission" date="2022-07" db="EMBL/GenBank/DDBJ databases">
        <authorList>
            <person name="Macas J."/>
            <person name="Novak P."/>
            <person name="Neumann P."/>
        </authorList>
    </citation>
    <scope>NUCLEOTIDE SEQUENCE</scope>
</reference>
<dbReference type="SUPFAM" id="SSF57850">
    <property type="entry name" value="RING/U-box"/>
    <property type="match status" value="1"/>
</dbReference>
<dbReference type="Gene3D" id="3.30.40.10">
    <property type="entry name" value="Zinc/RING finger domain, C3HC4 (zinc finger)"/>
    <property type="match status" value="1"/>
</dbReference>
<evidence type="ECO:0000256" key="2">
    <source>
        <dbReference type="ARBA" id="ARBA00022771"/>
    </source>
</evidence>
<evidence type="ECO:0000313" key="9">
    <source>
        <dbReference type="EMBL" id="CAH9071796.1"/>
    </source>
</evidence>
<feature type="region of interest" description="Disordered" evidence="5">
    <location>
        <begin position="121"/>
        <end position="146"/>
    </location>
</feature>
<dbReference type="PANTHER" id="PTHR46158:SF11">
    <property type="entry name" value="ZINC FINGER PROTEIN"/>
    <property type="match status" value="1"/>
</dbReference>
<dbReference type="EMBL" id="CAMAPF010000021">
    <property type="protein sequence ID" value="CAH9071796.1"/>
    <property type="molecule type" value="Genomic_DNA"/>
</dbReference>
<name>A0AAV0C9C0_9ASTE</name>
<keyword evidence="1" id="KW-0479">Metal-binding</keyword>
<keyword evidence="3" id="KW-0862">Zinc</keyword>
<protein>
    <recommendedName>
        <fullName evidence="11">RING-CH-type domain-containing protein</fullName>
    </recommendedName>
</protein>
<dbReference type="Proteomes" id="UP001152523">
    <property type="component" value="Unassembled WGS sequence"/>
</dbReference>
<evidence type="ECO:0000256" key="4">
    <source>
        <dbReference type="PROSITE-ProRule" id="PRU00175"/>
    </source>
</evidence>
<keyword evidence="2 4" id="KW-0863">Zinc-finger</keyword>
<feature type="domain" description="RING-type" evidence="7">
    <location>
        <begin position="195"/>
        <end position="242"/>
    </location>
</feature>
<feature type="transmembrane region" description="Helical" evidence="6">
    <location>
        <begin position="366"/>
        <end position="386"/>
    </location>
</feature>
<evidence type="ECO:0000256" key="6">
    <source>
        <dbReference type="SAM" id="Phobius"/>
    </source>
</evidence>
<keyword evidence="6" id="KW-0472">Membrane</keyword>
<dbReference type="InterPro" id="IPR013083">
    <property type="entry name" value="Znf_RING/FYVE/PHD"/>
</dbReference>
<dbReference type="Pfam" id="PF12906">
    <property type="entry name" value="RINGv"/>
    <property type="match status" value="1"/>
</dbReference>
<dbReference type="PANTHER" id="PTHR46158">
    <property type="entry name" value="OS02G0165000 PROTEIN"/>
    <property type="match status" value="1"/>
</dbReference>
<feature type="domain" description="RING-CH-type" evidence="8">
    <location>
        <begin position="187"/>
        <end position="248"/>
    </location>
</feature>
<sequence length="394" mass="43152">METPKSLHEDGCSSSVANGDPPPFPPQHADELPQTPSRHFGFGSSMGGKALPRSFASSNRGSLIGGFLRALSFKKSIAVPGGERSSLIRPGSHPALLRPLLAHPASSVAWKTCNPLPSKAAAKSSSFARTSNEQKKPQAGTSQASVKRTLSAKNVVIVRSASFANREECVPGPCDEITPALVDEDQQIPEEEAVCRICFEACDEGNTLKMECHCKGDLRLVHEECAIKWFSMKGNKKCEVCRNEVLNLPVTLHRVASTAKEDIFLDHNQLTLNSQRLSAWQDFLVLVSISTICYFFFLHKLLISGMKNKALVIASTFSFTLGLLSSIFAVVQAIREYIWAYAALEFLLVAMILFLFYSMLHLPPIYSIPLSSVLGFGAAMSLKSLYIRYFCISS</sequence>
<comment type="caution">
    <text evidence="9">The sequence shown here is derived from an EMBL/GenBank/DDBJ whole genome shotgun (WGS) entry which is preliminary data.</text>
</comment>
<feature type="transmembrane region" description="Helical" evidence="6">
    <location>
        <begin position="338"/>
        <end position="360"/>
    </location>
</feature>
<dbReference type="AlphaFoldDB" id="A0AAV0C9C0"/>
<dbReference type="PROSITE" id="PS51292">
    <property type="entry name" value="ZF_RING_CH"/>
    <property type="match status" value="1"/>
</dbReference>
<evidence type="ECO:0000256" key="1">
    <source>
        <dbReference type="ARBA" id="ARBA00022723"/>
    </source>
</evidence>
<proteinExistence type="predicted"/>
<feature type="region of interest" description="Disordered" evidence="5">
    <location>
        <begin position="1"/>
        <end position="46"/>
    </location>
</feature>
<keyword evidence="10" id="KW-1185">Reference proteome</keyword>
<organism evidence="9 10">
    <name type="scientific">Cuscuta epithymum</name>
    <dbReference type="NCBI Taxonomy" id="186058"/>
    <lineage>
        <taxon>Eukaryota</taxon>
        <taxon>Viridiplantae</taxon>
        <taxon>Streptophyta</taxon>
        <taxon>Embryophyta</taxon>
        <taxon>Tracheophyta</taxon>
        <taxon>Spermatophyta</taxon>
        <taxon>Magnoliopsida</taxon>
        <taxon>eudicotyledons</taxon>
        <taxon>Gunneridae</taxon>
        <taxon>Pentapetalae</taxon>
        <taxon>asterids</taxon>
        <taxon>lamiids</taxon>
        <taxon>Solanales</taxon>
        <taxon>Convolvulaceae</taxon>
        <taxon>Cuscuteae</taxon>
        <taxon>Cuscuta</taxon>
        <taxon>Cuscuta subgen. Cuscuta</taxon>
    </lineage>
</organism>
<dbReference type="SMART" id="SM00744">
    <property type="entry name" value="RINGv"/>
    <property type="match status" value="1"/>
</dbReference>
<evidence type="ECO:0000256" key="5">
    <source>
        <dbReference type="SAM" id="MobiDB-lite"/>
    </source>
</evidence>
<feature type="compositionally biased region" description="Basic and acidic residues" evidence="5">
    <location>
        <begin position="1"/>
        <end position="11"/>
    </location>
</feature>
<feature type="transmembrane region" description="Helical" evidence="6">
    <location>
        <begin position="310"/>
        <end position="331"/>
    </location>
</feature>
<keyword evidence="6" id="KW-1133">Transmembrane helix</keyword>
<evidence type="ECO:0000259" key="7">
    <source>
        <dbReference type="PROSITE" id="PS50089"/>
    </source>
</evidence>
<dbReference type="CDD" id="cd16495">
    <property type="entry name" value="RING_CH-C4HC3_MARCH"/>
    <property type="match status" value="1"/>
</dbReference>
<dbReference type="InterPro" id="IPR001841">
    <property type="entry name" value="Znf_RING"/>
</dbReference>
<feature type="transmembrane region" description="Helical" evidence="6">
    <location>
        <begin position="279"/>
        <end position="298"/>
    </location>
</feature>
<dbReference type="GO" id="GO:0008270">
    <property type="term" value="F:zinc ion binding"/>
    <property type="evidence" value="ECO:0007669"/>
    <property type="project" value="UniProtKB-KW"/>
</dbReference>
<dbReference type="PROSITE" id="PS50089">
    <property type="entry name" value="ZF_RING_2"/>
    <property type="match status" value="1"/>
</dbReference>
<gene>
    <name evidence="9" type="ORF">CEPIT_LOCUS4079</name>
</gene>
<dbReference type="InterPro" id="IPR011016">
    <property type="entry name" value="Znf_RING-CH"/>
</dbReference>